<sequence length="149" mass="17122">MYFVTYIILIIFINNNNASFLDKISDKVNIKKEQSYGISGTFLCNNKPTEMIKVQLFDRDRNSFNDLMNRQYTDMKGRFNFYGSEFEIGKITPLIVVEHQCNVKGRNSKKLEQLLPLQYITVGNIPKTFCNLGVVDLANTTSLNCLNTT</sequence>
<dbReference type="Gene3D" id="2.60.40.3330">
    <property type="match status" value="1"/>
</dbReference>
<organism evidence="6 7">
    <name type="scientific">Strongyloides papillosus</name>
    <name type="common">Intestinal threadworm</name>
    <dbReference type="NCBI Taxonomy" id="174720"/>
    <lineage>
        <taxon>Eukaryota</taxon>
        <taxon>Metazoa</taxon>
        <taxon>Ecdysozoa</taxon>
        <taxon>Nematoda</taxon>
        <taxon>Chromadorea</taxon>
        <taxon>Rhabditida</taxon>
        <taxon>Tylenchina</taxon>
        <taxon>Panagrolaimomorpha</taxon>
        <taxon>Strongyloidoidea</taxon>
        <taxon>Strongyloididae</taxon>
        <taxon>Strongyloides</taxon>
    </lineage>
</organism>
<feature type="chain" id="PRO_5005894898" evidence="5">
    <location>
        <begin position="19"/>
        <end position="149"/>
    </location>
</feature>
<reference evidence="7" key="1">
    <citation type="submission" date="2017-02" db="UniProtKB">
        <authorList>
            <consortium name="WormBaseParasite"/>
        </authorList>
    </citation>
    <scope>IDENTIFICATION</scope>
</reference>
<dbReference type="InterPro" id="IPR001534">
    <property type="entry name" value="Transthyretin-like"/>
</dbReference>
<keyword evidence="3" id="KW-0964">Secreted</keyword>
<dbReference type="PANTHER" id="PTHR21700">
    <property type="entry name" value="TRANSTHYRETIN-LIKE FAMILY PROTEIN-RELATED"/>
    <property type="match status" value="1"/>
</dbReference>
<evidence type="ECO:0000256" key="1">
    <source>
        <dbReference type="ARBA" id="ARBA00004613"/>
    </source>
</evidence>
<comment type="subcellular location">
    <subcellularLocation>
        <location evidence="1">Secreted</location>
    </subcellularLocation>
</comment>
<evidence type="ECO:0000256" key="3">
    <source>
        <dbReference type="ARBA" id="ARBA00022525"/>
    </source>
</evidence>
<dbReference type="Pfam" id="PF01060">
    <property type="entry name" value="TTR-52"/>
    <property type="match status" value="1"/>
</dbReference>
<protein>
    <submittedName>
        <fullName evidence="7">Transthyretin-like family-containing protein</fullName>
    </submittedName>
</protein>
<dbReference type="WBParaSite" id="SPAL_0000968500.1">
    <property type="protein sequence ID" value="SPAL_0000968500.1"/>
    <property type="gene ID" value="SPAL_0000968500"/>
</dbReference>
<accession>A0A0N5BV17</accession>
<comment type="similarity">
    <text evidence="2">Belongs to the nematode transthyretin-like family.</text>
</comment>
<dbReference type="GO" id="GO:0009986">
    <property type="term" value="C:cell surface"/>
    <property type="evidence" value="ECO:0007669"/>
    <property type="project" value="InterPro"/>
</dbReference>
<dbReference type="AlphaFoldDB" id="A0A0N5BV17"/>
<dbReference type="Proteomes" id="UP000046392">
    <property type="component" value="Unplaced"/>
</dbReference>
<proteinExistence type="inferred from homology"/>
<dbReference type="GO" id="GO:0005576">
    <property type="term" value="C:extracellular region"/>
    <property type="evidence" value="ECO:0007669"/>
    <property type="project" value="UniProtKB-SubCell"/>
</dbReference>
<evidence type="ECO:0000256" key="2">
    <source>
        <dbReference type="ARBA" id="ARBA00010112"/>
    </source>
</evidence>
<dbReference type="InterPro" id="IPR038479">
    <property type="entry name" value="Transthyretin-like_sf"/>
</dbReference>
<evidence type="ECO:0000313" key="7">
    <source>
        <dbReference type="WBParaSite" id="SPAL_0000968500.1"/>
    </source>
</evidence>
<evidence type="ECO:0000313" key="6">
    <source>
        <dbReference type="Proteomes" id="UP000046392"/>
    </source>
</evidence>
<keyword evidence="4 5" id="KW-0732">Signal</keyword>
<name>A0A0N5BV17_STREA</name>
<evidence type="ECO:0000256" key="4">
    <source>
        <dbReference type="ARBA" id="ARBA00022729"/>
    </source>
</evidence>
<evidence type="ECO:0000256" key="5">
    <source>
        <dbReference type="SAM" id="SignalP"/>
    </source>
</evidence>
<feature type="signal peptide" evidence="5">
    <location>
        <begin position="1"/>
        <end position="18"/>
    </location>
</feature>
<keyword evidence="6" id="KW-1185">Reference proteome</keyword>